<name>A0ABW3PJQ2_9LACO</name>
<organism evidence="1 2">
    <name type="scientific">Lentilactobacillus raoultii</name>
    <dbReference type="NCBI Taxonomy" id="1987503"/>
    <lineage>
        <taxon>Bacteria</taxon>
        <taxon>Bacillati</taxon>
        <taxon>Bacillota</taxon>
        <taxon>Bacilli</taxon>
        <taxon>Lactobacillales</taxon>
        <taxon>Lactobacillaceae</taxon>
        <taxon>Lentilactobacillus</taxon>
    </lineage>
</organism>
<accession>A0ABW3PJQ2</accession>
<evidence type="ECO:0000313" key="1">
    <source>
        <dbReference type="EMBL" id="MFD1126012.1"/>
    </source>
</evidence>
<dbReference type="Proteomes" id="UP001597156">
    <property type="component" value="Unassembled WGS sequence"/>
</dbReference>
<gene>
    <name evidence="1" type="ORF">ACFQ22_11685</name>
</gene>
<protein>
    <submittedName>
        <fullName evidence="1">Uncharacterized protein</fullName>
    </submittedName>
</protein>
<evidence type="ECO:0000313" key="2">
    <source>
        <dbReference type="Proteomes" id="UP001597156"/>
    </source>
</evidence>
<dbReference type="RefSeq" id="WP_121979049.1">
    <property type="nucleotide sequence ID" value="NZ_JBHTLH010000041.1"/>
</dbReference>
<dbReference type="EMBL" id="JBHTLH010000041">
    <property type="protein sequence ID" value="MFD1126012.1"/>
    <property type="molecule type" value="Genomic_DNA"/>
</dbReference>
<sequence length="121" mass="13809">MNETKQRIINELIQIMTDNQDSAIKNLSMRILINHQTSKMVHSTPLPVESIPSNRSLACFNVAAELANLMMNNVTITKRIVEKYEPGIIETLVDQHPTDYNNPKNVMRVINAWLGIKTSEY</sequence>
<keyword evidence="2" id="KW-1185">Reference proteome</keyword>
<comment type="caution">
    <text evidence="1">The sequence shown here is derived from an EMBL/GenBank/DDBJ whole genome shotgun (WGS) entry which is preliminary data.</text>
</comment>
<proteinExistence type="predicted"/>
<reference evidence="2" key="1">
    <citation type="journal article" date="2019" name="Int. J. Syst. Evol. Microbiol.">
        <title>The Global Catalogue of Microorganisms (GCM) 10K type strain sequencing project: providing services to taxonomists for standard genome sequencing and annotation.</title>
        <authorList>
            <consortium name="The Broad Institute Genomics Platform"/>
            <consortium name="The Broad Institute Genome Sequencing Center for Infectious Disease"/>
            <person name="Wu L."/>
            <person name="Ma J."/>
        </authorList>
    </citation>
    <scope>NUCLEOTIDE SEQUENCE [LARGE SCALE GENOMIC DNA]</scope>
    <source>
        <strain evidence="2">CCUG 71848</strain>
    </source>
</reference>